<dbReference type="Proteomes" id="UP000005819">
    <property type="component" value="Unassembled WGS sequence"/>
</dbReference>
<proteinExistence type="predicted"/>
<gene>
    <name evidence="2" type="ORF">ALIPUT_00291</name>
</gene>
<protein>
    <recommendedName>
        <fullName evidence="4">Integral membrane protein</fullName>
    </recommendedName>
</protein>
<dbReference type="PANTHER" id="PTHR40076">
    <property type="entry name" value="MEMBRANE PROTEIN-RELATED"/>
    <property type="match status" value="1"/>
</dbReference>
<keyword evidence="1" id="KW-1133">Transmembrane helix</keyword>
<dbReference type="PANTHER" id="PTHR40076:SF1">
    <property type="entry name" value="MEMBRANE PROTEIN"/>
    <property type="match status" value="1"/>
</dbReference>
<keyword evidence="1" id="KW-0812">Transmembrane</keyword>
<dbReference type="RefSeq" id="WP_004329124.1">
    <property type="nucleotide sequence ID" value="NZ_DS499579.1"/>
</dbReference>
<feature type="transmembrane region" description="Helical" evidence="1">
    <location>
        <begin position="99"/>
        <end position="119"/>
    </location>
</feature>
<feature type="transmembrane region" description="Helical" evidence="1">
    <location>
        <begin position="21"/>
        <end position="39"/>
    </location>
</feature>
<keyword evidence="1" id="KW-0472">Membrane</keyword>
<sequence>MQTNSQIRQSSLAAMKGNWGSAILLYVVSCVLYVPYGILNRGGAIAGLAVLLLIFVYLPINFGLLRTFLAFARDKRPLTIEGLFCAFNNTYYWKAIGTGLLSGIYTFLWTLLLIVPGIIKGLSYAMALYIVSDNPEIGCDEAIERSMAMMRGHKMRLFLMQLGMIGWSLLSLLTLGIAMLWIVPYYQTVFANFYLEIKAEYEAAGNAA</sequence>
<dbReference type="Pfam" id="PF06161">
    <property type="entry name" value="DUF975"/>
    <property type="match status" value="1"/>
</dbReference>
<keyword evidence="3" id="KW-1185">Reference proteome</keyword>
<feature type="transmembrane region" description="Helical" evidence="1">
    <location>
        <begin position="45"/>
        <end position="65"/>
    </location>
</feature>
<evidence type="ECO:0000313" key="3">
    <source>
        <dbReference type="Proteomes" id="UP000005819"/>
    </source>
</evidence>
<feature type="transmembrane region" description="Helical" evidence="1">
    <location>
        <begin position="157"/>
        <end position="183"/>
    </location>
</feature>
<reference evidence="2" key="1">
    <citation type="submission" date="2007-10" db="EMBL/GenBank/DDBJ databases">
        <authorList>
            <person name="Fulton L."/>
            <person name="Clifton S."/>
            <person name="Fulton B."/>
            <person name="Xu J."/>
            <person name="Minx P."/>
            <person name="Pepin K.H."/>
            <person name="Johnson M."/>
            <person name="Thiruvilangam P."/>
            <person name="Bhonagiri V."/>
            <person name="Nash W.E."/>
            <person name="Mardis E.R."/>
            <person name="Wilson R.K."/>
        </authorList>
    </citation>
    <scope>NUCLEOTIDE SEQUENCE [LARGE SCALE GENOMIC DNA]</scope>
    <source>
        <strain evidence="2">DSM 17216</strain>
    </source>
</reference>
<dbReference type="HOGENOM" id="CLU_045673_3_1_10"/>
<organism evidence="2 3">
    <name type="scientific">Alistipes putredinis DSM 17216</name>
    <dbReference type="NCBI Taxonomy" id="445970"/>
    <lineage>
        <taxon>Bacteria</taxon>
        <taxon>Pseudomonadati</taxon>
        <taxon>Bacteroidota</taxon>
        <taxon>Bacteroidia</taxon>
        <taxon>Bacteroidales</taxon>
        <taxon>Rikenellaceae</taxon>
        <taxon>Alistipes</taxon>
    </lineage>
</organism>
<dbReference type="AlphaFoldDB" id="B0MT26"/>
<dbReference type="GeneID" id="73803368"/>
<reference evidence="2" key="2">
    <citation type="submission" date="2013-09" db="EMBL/GenBank/DDBJ databases">
        <title>Draft genome sequence of Alistipes putredinis (DSM 17216).</title>
        <authorList>
            <person name="Sudarsanam P."/>
            <person name="Ley R."/>
            <person name="Guruge J."/>
            <person name="Turnbaugh P.J."/>
            <person name="Mahowald M."/>
            <person name="Liep D."/>
            <person name="Gordon J."/>
        </authorList>
    </citation>
    <scope>NUCLEOTIDE SEQUENCE</scope>
    <source>
        <strain evidence="2">DSM 17216</strain>
    </source>
</reference>
<evidence type="ECO:0000256" key="1">
    <source>
        <dbReference type="SAM" id="Phobius"/>
    </source>
</evidence>
<dbReference type="InterPro" id="IPR010380">
    <property type="entry name" value="DUF975"/>
</dbReference>
<evidence type="ECO:0000313" key="2">
    <source>
        <dbReference type="EMBL" id="EDS04420.1"/>
    </source>
</evidence>
<dbReference type="eggNOG" id="COG5523">
    <property type="taxonomic scope" value="Bacteria"/>
</dbReference>
<accession>B0MT26</accession>
<evidence type="ECO:0008006" key="4">
    <source>
        <dbReference type="Google" id="ProtNLM"/>
    </source>
</evidence>
<dbReference type="OrthoDB" id="9784844at2"/>
<dbReference type="EMBL" id="ABFK02000016">
    <property type="protein sequence ID" value="EDS04420.1"/>
    <property type="molecule type" value="Genomic_DNA"/>
</dbReference>
<comment type="caution">
    <text evidence="2">The sequence shown here is derived from an EMBL/GenBank/DDBJ whole genome shotgun (WGS) entry which is preliminary data.</text>
</comment>
<name>B0MT26_9BACT</name>